<evidence type="ECO:0000313" key="1">
    <source>
        <dbReference type="EnsemblMetazoa" id="CPIJ011992-PA"/>
    </source>
</evidence>
<dbReference type="Proteomes" id="UP000002320">
    <property type="component" value="Unassembled WGS sequence"/>
</dbReference>
<protein>
    <submittedName>
        <fullName evidence="1">Uncharacterized protein</fullName>
    </submittedName>
</protein>
<reference evidence="1" key="1">
    <citation type="submission" date="2020-05" db="UniProtKB">
        <authorList>
            <consortium name="EnsemblMetazoa"/>
        </authorList>
    </citation>
    <scope>IDENTIFICATION</scope>
    <source>
        <strain evidence="1">JHB</strain>
    </source>
</reference>
<dbReference type="AlphaFoldDB" id="A0A1S4JY99"/>
<dbReference type="VEuPathDB" id="VectorBase:CPIJ011992"/>
<organism evidence="1 2">
    <name type="scientific">Culex quinquefasciatus</name>
    <name type="common">Southern house mosquito</name>
    <name type="synonym">Culex pungens</name>
    <dbReference type="NCBI Taxonomy" id="7176"/>
    <lineage>
        <taxon>Eukaryota</taxon>
        <taxon>Metazoa</taxon>
        <taxon>Ecdysozoa</taxon>
        <taxon>Arthropoda</taxon>
        <taxon>Hexapoda</taxon>
        <taxon>Insecta</taxon>
        <taxon>Pterygota</taxon>
        <taxon>Neoptera</taxon>
        <taxon>Endopterygota</taxon>
        <taxon>Diptera</taxon>
        <taxon>Nematocera</taxon>
        <taxon>Culicoidea</taxon>
        <taxon>Culicidae</taxon>
        <taxon>Culicinae</taxon>
        <taxon>Culicini</taxon>
        <taxon>Culex</taxon>
        <taxon>Culex</taxon>
    </lineage>
</organism>
<accession>A0A1S4JY99</accession>
<proteinExistence type="predicted"/>
<dbReference type="EnsemblMetazoa" id="CPIJ011992-RA">
    <property type="protein sequence ID" value="CPIJ011992-PA"/>
    <property type="gene ID" value="CPIJ011992"/>
</dbReference>
<evidence type="ECO:0000313" key="2">
    <source>
        <dbReference type="Proteomes" id="UP000002320"/>
    </source>
</evidence>
<sequence>MLRCVVFVLFSLCTVLLFTVSCLLGQFHVFCCLFVIICFSFVGQ</sequence>
<dbReference type="PROSITE" id="PS51257">
    <property type="entry name" value="PROKAR_LIPOPROTEIN"/>
    <property type="match status" value="1"/>
</dbReference>
<dbReference type="InParanoid" id="A0A1S4JY99"/>
<keyword evidence="2" id="KW-1185">Reference proteome</keyword>
<name>A0A1S4JY99_CULQU</name>